<evidence type="ECO:0000313" key="7">
    <source>
        <dbReference type="Proteomes" id="UP000662783"/>
    </source>
</evidence>
<organism evidence="6 7">
    <name type="scientific">Fulvivirga lutea</name>
    <dbReference type="NCBI Taxonomy" id="2810512"/>
    <lineage>
        <taxon>Bacteria</taxon>
        <taxon>Pseudomonadati</taxon>
        <taxon>Bacteroidota</taxon>
        <taxon>Cytophagia</taxon>
        <taxon>Cytophagales</taxon>
        <taxon>Fulvivirgaceae</taxon>
        <taxon>Fulvivirga</taxon>
    </lineage>
</organism>
<protein>
    <submittedName>
        <fullName evidence="6">Endonuclease</fullName>
    </submittedName>
</protein>
<dbReference type="InterPro" id="IPR013783">
    <property type="entry name" value="Ig-like_fold"/>
</dbReference>
<dbReference type="GO" id="GO:0004519">
    <property type="term" value="F:endonuclease activity"/>
    <property type="evidence" value="ECO:0007669"/>
    <property type="project" value="UniProtKB-KW"/>
</dbReference>
<dbReference type="RefSeq" id="WP_205720867.1">
    <property type="nucleotide sequence ID" value="NZ_CP070608.1"/>
</dbReference>
<dbReference type="InterPro" id="IPR044925">
    <property type="entry name" value="His-Me_finger_sf"/>
</dbReference>
<evidence type="ECO:0000256" key="4">
    <source>
        <dbReference type="SAM" id="SignalP"/>
    </source>
</evidence>
<keyword evidence="7" id="KW-1185">Reference proteome</keyword>
<dbReference type="Proteomes" id="UP000662783">
    <property type="component" value="Chromosome"/>
</dbReference>
<dbReference type="PANTHER" id="PTHR33607">
    <property type="entry name" value="ENDONUCLEASE-1"/>
    <property type="match status" value="1"/>
</dbReference>
<proteinExistence type="inferred from homology"/>
<dbReference type="NCBIfam" id="TIGR04183">
    <property type="entry name" value="Por_Secre_tail"/>
    <property type="match status" value="1"/>
</dbReference>
<accession>A0A974ZZP0</accession>
<evidence type="ECO:0000313" key="6">
    <source>
        <dbReference type="EMBL" id="QSE96351.1"/>
    </source>
</evidence>
<dbReference type="Pfam" id="PF18962">
    <property type="entry name" value="Por_Secre_tail"/>
    <property type="match status" value="1"/>
</dbReference>
<keyword evidence="6" id="KW-0255">Endonuclease</keyword>
<dbReference type="InterPro" id="IPR026444">
    <property type="entry name" value="Secre_tail"/>
</dbReference>
<feature type="domain" description="Secretion system C-terminal sorting" evidence="5">
    <location>
        <begin position="629"/>
        <end position="693"/>
    </location>
</feature>
<dbReference type="PANTHER" id="PTHR33607:SF2">
    <property type="entry name" value="ENDONUCLEASE-1"/>
    <property type="match status" value="1"/>
</dbReference>
<comment type="similarity">
    <text evidence="1">Belongs to the EndA/NucM nuclease family.</text>
</comment>
<dbReference type="Gene3D" id="2.60.40.10">
    <property type="entry name" value="Immunoglobulins"/>
    <property type="match status" value="1"/>
</dbReference>
<dbReference type="EMBL" id="CP070608">
    <property type="protein sequence ID" value="QSE96351.1"/>
    <property type="molecule type" value="Genomic_DNA"/>
</dbReference>
<dbReference type="Pfam" id="PF04231">
    <property type="entry name" value="Endonuclease_1"/>
    <property type="match status" value="1"/>
</dbReference>
<keyword evidence="3" id="KW-0378">Hydrolase</keyword>
<sequence>MFRSKAFLSLVFLFFSFLLSAQPTPPSDLEGSALRSWLKTNWYDGFHTELSYSQARIAMYGTIDVETDGQVYCVYSGFNQSSDAVSFLDPINAEHTIPQSFFGSSLPMRSDIHHLFPTHMNVNSARGSDPFGEINDASTDTWYIGNSSGIQTLSSIPSSNIDNYSEDTGFLFEPREDHKGDLARAVFYFYTVYPSQAGPIEDIVDGGDLNILYEWHQNDPVDAWETQRNNRIEAAQGNRNPYVDYPDIVCKAWGFSCSTTPTPIITLNESITDFGTVAFGNVSTTQSYTVSGSDLTANLEINVSSNFQIAEIDNDADYTNAISITPTSGSVTNKTIFVRFNPTSDINGTVNGQITHSSSGASNVNVSLSGVEQSDVPPPSLNLSESSLDFGTIAFESASTGQSYIINATNLTADLIITSSSSFEVSLDDVDQSYGNSLSITPESGSITDQQIFVRFTPASNVNGLIEGTISHTSSGLSEQIVTVSGTEEIDTPATPEINFNFSQLTVRDGDSYEVKLFADVAPAQEMIVTISQNSLVNMDLSDFTTTPASTNSELELTWESGTTTASFRFQVTNAELFSEPSSKSVGFVINSSSNSSYSVGTNNSITLFIEGDVVNSLNDKQKNTFLTYPNPASEVVFVQTKSAQFQYSIINLTGKIVLNGYNKNDSLIDVSSLFSGTYILQVITDNSISSQLILVE</sequence>
<dbReference type="InterPro" id="IPR007346">
    <property type="entry name" value="Endonuclease-I"/>
</dbReference>
<evidence type="ECO:0000256" key="1">
    <source>
        <dbReference type="ARBA" id="ARBA00006429"/>
    </source>
</evidence>
<feature type="chain" id="PRO_5036708722" evidence="4">
    <location>
        <begin position="22"/>
        <end position="697"/>
    </location>
</feature>
<evidence type="ECO:0000256" key="2">
    <source>
        <dbReference type="ARBA" id="ARBA00022722"/>
    </source>
</evidence>
<evidence type="ECO:0000259" key="5">
    <source>
        <dbReference type="Pfam" id="PF18962"/>
    </source>
</evidence>
<dbReference type="SUPFAM" id="SSF54060">
    <property type="entry name" value="His-Me finger endonucleases"/>
    <property type="match status" value="1"/>
</dbReference>
<dbReference type="KEGG" id="fuv:JR347_12105"/>
<reference evidence="6" key="1">
    <citation type="submission" date="2021-02" db="EMBL/GenBank/DDBJ databases">
        <title>Fulvivirga sp. S481 isolated from sea water.</title>
        <authorList>
            <person name="Bae S.S."/>
            <person name="Baek K."/>
        </authorList>
    </citation>
    <scope>NUCLEOTIDE SEQUENCE</scope>
    <source>
        <strain evidence="6">S481</strain>
    </source>
</reference>
<keyword evidence="2" id="KW-0540">Nuclease</keyword>
<keyword evidence="4" id="KW-0732">Signal</keyword>
<feature type="signal peptide" evidence="4">
    <location>
        <begin position="1"/>
        <end position="21"/>
    </location>
</feature>
<gene>
    <name evidence="6" type="ORF">JR347_12105</name>
</gene>
<name>A0A974ZZP0_9BACT</name>
<dbReference type="AlphaFoldDB" id="A0A974ZZP0"/>
<dbReference type="GO" id="GO:0016787">
    <property type="term" value="F:hydrolase activity"/>
    <property type="evidence" value="ECO:0007669"/>
    <property type="project" value="UniProtKB-KW"/>
</dbReference>
<evidence type="ECO:0000256" key="3">
    <source>
        <dbReference type="ARBA" id="ARBA00022801"/>
    </source>
</evidence>